<evidence type="ECO:0000313" key="1">
    <source>
        <dbReference type="Proteomes" id="UP000887566"/>
    </source>
</evidence>
<proteinExistence type="predicted"/>
<evidence type="ECO:0000313" key="2">
    <source>
        <dbReference type="WBParaSite" id="PSAMB.scaffold151size71999.g2801.t1"/>
    </source>
</evidence>
<dbReference type="Proteomes" id="UP000887566">
    <property type="component" value="Unplaced"/>
</dbReference>
<name>A0A914V439_9BILA</name>
<sequence length="191" mass="21493">MQVAHEWDEDGEIALFYFCVYDVFESRRPPRRADDNDAQALIICLQQTLPSTRRINIAFRLQKAQFHARTARRFAYDDDDDQDNNMAQTLALKLICVAMVVALVTEETAANVAIGRSGSVRPGKRSLALGRFNLRPGKRSIIDSINAIDVDTNSCNPSDIADVTNVMENLVPHLEKYVVYLERCTDGNSDK</sequence>
<accession>A0A914V439</accession>
<reference evidence="2" key="1">
    <citation type="submission" date="2022-11" db="UniProtKB">
        <authorList>
            <consortium name="WormBaseParasite"/>
        </authorList>
    </citation>
    <scope>IDENTIFICATION</scope>
</reference>
<dbReference type="AlphaFoldDB" id="A0A914V439"/>
<keyword evidence="1" id="KW-1185">Reference proteome</keyword>
<dbReference type="WBParaSite" id="PSAMB.scaffold151size71999.g2801.t1">
    <property type="protein sequence ID" value="PSAMB.scaffold151size71999.g2801.t1"/>
    <property type="gene ID" value="PSAMB.scaffold151size71999.g2801"/>
</dbReference>
<protein>
    <submittedName>
        <fullName evidence="2">Uncharacterized protein</fullName>
    </submittedName>
</protein>
<organism evidence="1 2">
    <name type="scientific">Plectus sambesii</name>
    <dbReference type="NCBI Taxonomy" id="2011161"/>
    <lineage>
        <taxon>Eukaryota</taxon>
        <taxon>Metazoa</taxon>
        <taxon>Ecdysozoa</taxon>
        <taxon>Nematoda</taxon>
        <taxon>Chromadorea</taxon>
        <taxon>Plectida</taxon>
        <taxon>Plectina</taxon>
        <taxon>Plectoidea</taxon>
        <taxon>Plectidae</taxon>
        <taxon>Plectus</taxon>
    </lineage>
</organism>